<feature type="non-terminal residue" evidence="2">
    <location>
        <position position="1"/>
    </location>
</feature>
<keyword evidence="1" id="KW-0175">Coiled coil</keyword>
<evidence type="ECO:0000313" key="2">
    <source>
        <dbReference type="EMBL" id="JAS39831.1"/>
    </source>
</evidence>
<feature type="non-terminal residue" evidence="2">
    <location>
        <position position="116"/>
    </location>
</feature>
<dbReference type="AlphaFoldDB" id="A0A1B6EPH9"/>
<accession>A0A1B6EPH9</accession>
<proteinExistence type="predicted"/>
<dbReference type="SUPFAM" id="SSF57997">
    <property type="entry name" value="Tropomyosin"/>
    <property type="match status" value="1"/>
</dbReference>
<evidence type="ECO:0000256" key="1">
    <source>
        <dbReference type="SAM" id="Coils"/>
    </source>
</evidence>
<organism evidence="2">
    <name type="scientific">Cuerna arida</name>
    <dbReference type="NCBI Taxonomy" id="1464854"/>
    <lineage>
        <taxon>Eukaryota</taxon>
        <taxon>Metazoa</taxon>
        <taxon>Ecdysozoa</taxon>
        <taxon>Arthropoda</taxon>
        <taxon>Hexapoda</taxon>
        <taxon>Insecta</taxon>
        <taxon>Pterygota</taxon>
        <taxon>Neoptera</taxon>
        <taxon>Paraneoptera</taxon>
        <taxon>Hemiptera</taxon>
        <taxon>Auchenorrhyncha</taxon>
        <taxon>Membracoidea</taxon>
        <taxon>Cicadellidae</taxon>
        <taxon>Cicadellinae</taxon>
        <taxon>Proconiini</taxon>
        <taxon>Cuerna</taxon>
    </lineage>
</organism>
<name>A0A1B6EPH9_9HEMI</name>
<reference evidence="2" key="1">
    <citation type="submission" date="2015-11" db="EMBL/GenBank/DDBJ databases">
        <title>De novo transcriptome assembly of four potential Pierce s Disease insect vectors from Arizona vineyards.</title>
        <authorList>
            <person name="Tassone E.E."/>
        </authorList>
    </citation>
    <scope>NUCLEOTIDE SEQUENCE</scope>
</reference>
<sequence length="116" mass="13998">SGRSPELEISLPTTSIRDTSLVVLNREVNQYKLQCDEFEKKICDMEKDLKFRDDKNNRAQMEIYEMKERIQNLENQRQNIQREKNDILDELIETRKKIERRDNEILNLNDEIKLLS</sequence>
<protein>
    <submittedName>
        <fullName evidence="2">Uncharacterized protein</fullName>
    </submittedName>
</protein>
<dbReference type="EMBL" id="GECZ01029938">
    <property type="protein sequence ID" value="JAS39831.1"/>
    <property type="molecule type" value="Transcribed_RNA"/>
</dbReference>
<feature type="coiled-coil region" evidence="1">
    <location>
        <begin position="21"/>
        <end position="111"/>
    </location>
</feature>
<gene>
    <name evidence="2" type="ORF">g.49457</name>
</gene>